<name>A0A8S2JMP8_9BILA</name>
<dbReference type="Pfam" id="PF21316">
    <property type="entry name" value="TPPII_GBD"/>
    <property type="match status" value="1"/>
</dbReference>
<evidence type="ECO:0000256" key="7">
    <source>
        <dbReference type="ARBA" id="ARBA00022833"/>
    </source>
</evidence>
<dbReference type="InterPro" id="IPR050131">
    <property type="entry name" value="Peptidase_S8_subtilisin-like"/>
</dbReference>
<evidence type="ECO:0000259" key="10">
    <source>
        <dbReference type="Pfam" id="PF00082"/>
    </source>
</evidence>
<evidence type="ECO:0000256" key="6">
    <source>
        <dbReference type="ARBA" id="ARBA00022825"/>
    </source>
</evidence>
<evidence type="ECO:0000256" key="8">
    <source>
        <dbReference type="PROSITE-ProRule" id="PRU01240"/>
    </source>
</evidence>
<dbReference type="InterPro" id="IPR036852">
    <property type="entry name" value="Peptidase_S8/S53_dom_sf"/>
</dbReference>
<dbReference type="AlphaFoldDB" id="A0A8S2JMP8"/>
<comment type="similarity">
    <text evidence="1 8">Belongs to the peptidase S8 family.</text>
</comment>
<evidence type="ECO:0000256" key="4">
    <source>
        <dbReference type="ARBA" id="ARBA00022771"/>
    </source>
</evidence>
<evidence type="ECO:0000256" key="5">
    <source>
        <dbReference type="ARBA" id="ARBA00022801"/>
    </source>
</evidence>
<dbReference type="InterPro" id="IPR048384">
    <property type="entry name" value="TPPII_GBD"/>
</dbReference>
<dbReference type="PANTHER" id="PTHR43806:SF14">
    <property type="entry name" value="TRIPEPTIDYL-PEPTIDASE 2"/>
    <property type="match status" value="1"/>
</dbReference>
<dbReference type="GO" id="GO:0005829">
    <property type="term" value="C:cytosol"/>
    <property type="evidence" value="ECO:0007669"/>
    <property type="project" value="TreeGrafter"/>
</dbReference>
<keyword evidence="6" id="KW-0720">Serine protease</keyword>
<evidence type="ECO:0000259" key="14">
    <source>
        <dbReference type="Pfam" id="PF21223"/>
    </source>
</evidence>
<evidence type="ECO:0008006" key="19">
    <source>
        <dbReference type="Google" id="ProtNLM"/>
    </source>
</evidence>
<dbReference type="GO" id="GO:0008270">
    <property type="term" value="F:zinc ion binding"/>
    <property type="evidence" value="ECO:0007669"/>
    <property type="project" value="UniProtKB-KW"/>
</dbReference>
<comment type="caution">
    <text evidence="17">The sequence shown here is derived from an EMBL/GenBank/DDBJ whole genome shotgun (WGS) entry which is preliminary data.</text>
</comment>
<dbReference type="Proteomes" id="UP000682733">
    <property type="component" value="Unassembled WGS sequence"/>
</dbReference>
<keyword evidence="3" id="KW-0479">Metal-binding</keyword>
<evidence type="ECO:0000313" key="16">
    <source>
        <dbReference type="EMBL" id="CAF1047387.1"/>
    </source>
</evidence>
<dbReference type="Gene3D" id="2.20.25.240">
    <property type="match status" value="1"/>
</dbReference>
<dbReference type="EMBL" id="CAJOBA010007888">
    <property type="protein sequence ID" value="CAF3815157.1"/>
    <property type="molecule type" value="Genomic_DNA"/>
</dbReference>
<dbReference type="GO" id="GO:0008240">
    <property type="term" value="F:tripeptidyl-peptidase activity"/>
    <property type="evidence" value="ECO:0007669"/>
    <property type="project" value="TreeGrafter"/>
</dbReference>
<keyword evidence="5" id="KW-0378">Hydrolase</keyword>
<dbReference type="Pfam" id="PF12580">
    <property type="entry name" value="TPPII"/>
    <property type="match status" value="1"/>
</dbReference>
<dbReference type="InterPro" id="IPR022229">
    <property type="entry name" value="TPPII_Ig-like-2"/>
</dbReference>
<evidence type="ECO:0000256" key="1">
    <source>
        <dbReference type="ARBA" id="ARBA00011073"/>
    </source>
</evidence>
<feature type="region of interest" description="Disordered" evidence="9">
    <location>
        <begin position="1003"/>
        <end position="1052"/>
    </location>
</feature>
<dbReference type="Gene3D" id="3.40.50.200">
    <property type="entry name" value="Peptidase S8/S53 domain"/>
    <property type="match status" value="1"/>
</dbReference>
<dbReference type="GO" id="GO:0004252">
    <property type="term" value="F:serine-type endopeptidase activity"/>
    <property type="evidence" value="ECO:0007669"/>
    <property type="project" value="InterPro"/>
</dbReference>
<feature type="domain" description="Peptidase S8/S53" evidence="10">
    <location>
        <begin position="331"/>
        <end position="491"/>
    </location>
</feature>
<accession>A0A8S2JMP8</accession>
<evidence type="ECO:0000313" key="18">
    <source>
        <dbReference type="Proteomes" id="UP000682733"/>
    </source>
</evidence>
<keyword evidence="2" id="KW-0645">Protease</keyword>
<dbReference type="PANTHER" id="PTHR43806">
    <property type="entry name" value="PEPTIDASE S8"/>
    <property type="match status" value="1"/>
</dbReference>
<dbReference type="Gene3D" id="2.60.40.3170">
    <property type="match status" value="1"/>
</dbReference>
<dbReference type="GO" id="GO:0006508">
    <property type="term" value="P:proteolysis"/>
    <property type="evidence" value="ECO:0007669"/>
    <property type="project" value="UniProtKB-KW"/>
</dbReference>
<evidence type="ECO:0000313" key="17">
    <source>
        <dbReference type="EMBL" id="CAF3815157.1"/>
    </source>
</evidence>
<sequence length="1073" mass="121791">MAESSSSRNLSMNLVDDGYSYVRDRQTDLKTYWRCEKHKRFNCHYRLHTCNLTNDILERKGTHVSNCNRDTTKLLLRKFDEKLNERATSTQETTDTILCQRLTSIPDTVRARLPALDHVKRKIRKRRQNHHLPSVPNNIDFPSVPPVLQVPNKRFFFLRSDSGPGPDRLLIFSSPEQLSVLETATDFLVDGTFEVVPEIFYQLYVIHAVYRGHVIPVVFALLRRKNAVTYQRLINHIIEFAPLWYPESILLDYEKAAKNVFETGFPHVTLSGCYFHLRQSVHRQLQTRGFQHRYENDLDFAHGIHKIVALCFIHPDNVIDGFSRLSIELDPSRLQELFNEVVEKHGILFVSSAGNNGPALSTVGAPGSTCTSLIGVGGYVTPEMQLAEFALRETTPVSPFTWTSRGPCSDGWMGVCISAPGAAITSVPQFNLCQRQLMNGTSMASPNAAGCIALLLSALKAENIPYTPALIRRALMNTACKPNDSDEFSIGAGLLQIHKAYDYIVTISSESPYNNVLFDCTGGAGRGIYLREKEETITMTPDIRITIRPKFFTKQKCSAMQLNQECKIRFGCHLSLQCEPQATWVHHAKYLDVSNIERTMDIRLDPTQLTEGQAHYTELQGYDIEKLQLGPLFRFPITVVKPMSVRQKDYAVEFNQQSFKVGQIRRHFIHVPQGANIAIFKFINHSQDISAVMNFHFISLEPKKSFRLNEYEKMVRVNAQSTYECVFKVQESRTLEACVARWWSSLSTIDSTYSLKFHSFNVSPSTIHLSSTQGYERLDVQTRLQLEDIQPTVTWKYFVQSLRPTASDTKIQCLSHRDLLPGGKQIYELLLTYNFNLTKASEIQPKCPYFHELLYDSEYEAALWMCFDSNKQYLGAGDVIKDYTLKLEKGDYIIRMHIRHDKVDLLEKVKDLSIHLQHKANGIPALEFYQTLDGLHTQKKKFTSSKIHPGVICPIFVTTLTEDKLPKVSSTTGVFLKGTISFSKDERIKKADICSIYHYFNEPASSSSTSSGSSNAKKSSNPKKTSVLPSISTTTTTTATTDGSNDSPSTSKDQLFQEALRDFKISWISKYIS</sequence>
<feature type="domain" description="FLYWCH-type" evidence="11">
    <location>
        <begin position="7"/>
        <end position="63"/>
    </location>
</feature>
<dbReference type="EMBL" id="CAJNOK010007876">
    <property type="protein sequence ID" value="CAF1047387.1"/>
    <property type="molecule type" value="Genomic_DNA"/>
</dbReference>
<feature type="domain" description="Tripeptidyl-peptidase II first Ig-like" evidence="14">
    <location>
        <begin position="521"/>
        <end position="640"/>
    </location>
</feature>
<evidence type="ECO:0000256" key="3">
    <source>
        <dbReference type="ARBA" id="ARBA00022723"/>
    </source>
</evidence>
<reference evidence="17" key="1">
    <citation type="submission" date="2021-02" db="EMBL/GenBank/DDBJ databases">
        <authorList>
            <person name="Nowell W R."/>
        </authorList>
    </citation>
    <scope>NUCLEOTIDE SEQUENCE</scope>
</reference>
<keyword evidence="4" id="KW-0863">Zinc-finger</keyword>
<evidence type="ECO:0000259" key="13">
    <source>
        <dbReference type="Pfam" id="PF12580"/>
    </source>
</evidence>
<organism evidence="17 18">
    <name type="scientific">Didymodactylos carnosus</name>
    <dbReference type="NCBI Taxonomy" id="1234261"/>
    <lineage>
        <taxon>Eukaryota</taxon>
        <taxon>Metazoa</taxon>
        <taxon>Spiralia</taxon>
        <taxon>Gnathifera</taxon>
        <taxon>Rotifera</taxon>
        <taxon>Eurotatoria</taxon>
        <taxon>Bdelloidea</taxon>
        <taxon>Philodinida</taxon>
        <taxon>Philodinidae</taxon>
        <taxon>Didymodactylos</taxon>
    </lineage>
</organism>
<dbReference type="InterPro" id="IPR007588">
    <property type="entry name" value="Znf_FLYWCH"/>
</dbReference>
<dbReference type="Pfam" id="PF10551">
    <property type="entry name" value="MULE"/>
    <property type="match status" value="1"/>
</dbReference>
<dbReference type="InterPro" id="IPR000209">
    <property type="entry name" value="Peptidase_S8/S53_dom"/>
</dbReference>
<dbReference type="InterPro" id="IPR046940">
    <property type="entry name" value="TPPII_Ig-like_sf"/>
</dbReference>
<keyword evidence="7" id="KW-0862">Zinc</keyword>
<feature type="domain" description="Tripeptidyl peptidase II second Ig-like" evidence="13">
    <location>
        <begin position="784"/>
        <end position="967"/>
    </location>
</feature>
<dbReference type="InterPro" id="IPR023828">
    <property type="entry name" value="Peptidase_S8_Ser-AS"/>
</dbReference>
<dbReference type="SUPFAM" id="SSF52743">
    <property type="entry name" value="Subtilisin-like"/>
    <property type="match status" value="1"/>
</dbReference>
<dbReference type="InterPro" id="IPR018289">
    <property type="entry name" value="MULE_transposase_dom"/>
</dbReference>
<dbReference type="InterPro" id="IPR048383">
    <property type="entry name" value="TPPII_Ig-like-1"/>
</dbReference>
<gene>
    <name evidence="16" type="ORF">OVA965_LOCUS16795</name>
    <name evidence="17" type="ORF">TMI583_LOCUS16805</name>
</gene>
<dbReference type="Pfam" id="PF21223">
    <property type="entry name" value="TPPII_Ig-like-1"/>
    <property type="match status" value="1"/>
</dbReference>
<evidence type="ECO:0000259" key="12">
    <source>
        <dbReference type="Pfam" id="PF10551"/>
    </source>
</evidence>
<feature type="domain" description="MULE transposase" evidence="12">
    <location>
        <begin position="188"/>
        <end position="279"/>
    </location>
</feature>
<protein>
    <recommendedName>
        <fullName evidence="19">Tripeptidyl-peptidase II</fullName>
    </recommendedName>
</protein>
<feature type="compositionally biased region" description="Low complexity" evidence="9">
    <location>
        <begin position="1003"/>
        <end position="1026"/>
    </location>
</feature>
<proteinExistence type="inferred from homology"/>
<evidence type="ECO:0000259" key="15">
    <source>
        <dbReference type="Pfam" id="PF21316"/>
    </source>
</evidence>
<evidence type="ECO:0000256" key="2">
    <source>
        <dbReference type="ARBA" id="ARBA00022670"/>
    </source>
</evidence>
<dbReference type="Pfam" id="PF00082">
    <property type="entry name" value="Peptidase_S8"/>
    <property type="match status" value="1"/>
</dbReference>
<dbReference type="PROSITE" id="PS00138">
    <property type="entry name" value="SUBTILASE_SER"/>
    <property type="match status" value="1"/>
</dbReference>
<comment type="caution">
    <text evidence="8">Lacks conserved residue(s) required for the propagation of feature annotation.</text>
</comment>
<feature type="domain" description="Tripeptidyl-peptidase II galactose-binding" evidence="15">
    <location>
        <begin position="659"/>
        <end position="746"/>
    </location>
</feature>
<feature type="compositionally biased region" description="Polar residues" evidence="9">
    <location>
        <begin position="1042"/>
        <end position="1052"/>
    </location>
</feature>
<dbReference type="Pfam" id="PF04500">
    <property type="entry name" value="FLYWCH"/>
    <property type="match status" value="1"/>
</dbReference>
<evidence type="ECO:0000259" key="11">
    <source>
        <dbReference type="Pfam" id="PF04500"/>
    </source>
</evidence>
<evidence type="ECO:0000256" key="9">
    <source>
        <dbReference type="SAM" id="MobiDB-lite"/>
    </source>
</evidence>
<dbReference type="PROSITE" id="PS51892">
    <property type="entry name" value="SUBTILASE"/>
    <property type="match status" value="1"/>
</dbReference>
<dbReference type="Proteomes" id="UP000677228">
    <property type="component" value="Unassembled WGS sequence"/>
</dbReference>